<keyword evidence="2" id="KW-1185">Reference proteome</keyword>
<dbReference type="EMBL" id="CP100390">
    <property type="protein sequence ID" value="UZE95103.1"/>
    <property type="molecule type" value="Genomic_DNA"/>
</dbReference>
<reference evidence="1" key="1">
    <citation type="submission" date="2022-06" db="EMBL/GenBank/DDBJ databases">
        <title>Alkalimarinus sp. nov., isolated from gut of a Alitta virens.</title>
        <authorList>
            <person name="Yang A.I."/>
            <person name="Shin N.-R."/>
        </authorList>
    </citation>
    <scope>NUCLEOTIDE SEQUENCE</scope>
    <source>
        <strain evidence="1">A2M4</strain>
    </source>
</reference>
<gene>
    <name evidence="1" type="primary">tssF</name>
    <name evidence="1" type="ORF">NKI27_13635</name>
</gene>
<organism evidence="1 2">
    <name type="scientific">Alkalimarinus alittae</name>
    <dbReference type="NCBI Taxonomy" id="2961619"/>
    <lineage>
        <taxon>Bacteria</taxon>
        <taxon>Pseudomonadati</taxon>
        <taxon>Pseudomonadota</taxon>
        <taxon>Gammaproteobacteria</taxon>
        <taxon>Alteromonadales</taxon>
        <taxon>Alteromonadaceae</taxon>
        <taxon>Alkalimarinus</taxon>
    </lineage>
</organism>
<sequence length="606" mass="67707">MQYSQYFQSELSALRDLGKEFSEQNPRLAPFLSVEGQDPDVERLLEGFAFLTGRIRQKLDDDLPEFAWSLIKLVWPHFLQSIPSITTVELRPMDILSGCQPLAKGAELKSIPVDGTACIFQTSFDVDVHPMSVKSVEVTESGGVSKIALNLALHQQTNVKDIALDNLNLHLHGAFPKTSLWYYLLRQRLACVELWGTNEGQKVKLGNMPSSAIASAGLASNQRLFSASGQQFSGHRLLFEYFCFPEKFLYLDLEGVGKLIRNTSQYQGDISSIVVEFTLDHILPPSDHPTADNIRLFCSPAVNQFQASARPFLLDQTRAEHRMRVEAPSPDHYEIMTVDRVEGWSPESRQITQYSSLESFCPSHMAGSTQTIEPKTYWSQQRPSINGKGQETYLSFVSVLKSKPNRRLERAGRSQDTLKSETISGQVTCSNRHLPSMLRVGDICSETSSIPEYLNCTNISSVTPSYSPATKMNWIWRLIAHSALNINKLHDLDSLKALISQFDLRGLFDKQQQAATKLKVEGLEALTINASNRLFKGVPVKGNEIELLVNGQNFSGLGDIFLLGEILNEFFAASAAVNSFHRLTVKTIPDGDVMQWKARVGDCQLN</sequence>
<evidence type="ECO:0000313" key="2">
    <source>
        <dbReference type="Proteomes" id="UP001163739"/>
    </source>
</evidence>
<dbReference type="PIRSF" id="PIRSF028304">
    <property type="entry name" value="UCP028304"/>
    <property type="match status" value="1"/>
</dbReference>
<protein>
    <submittedName>
        <fullName evidence="1">Type VI secretion system baseplate subunit TssF</fullName>
    </submittedName>
</protein>
<proteinExistence type="predicted"/>
<evidence type="ECO:0000313" key="1">
    <source>
        <dbReference type="EMBL" id="UZE95103.1"/>
    </source>
</evidence>
<dbReference type="PANTHER" id="PTHR35370">
    <property type="entry name" value="CYTOPLASMIC PROTEIN-RELATED-RELATED"/>
    <property type="match status" value="1"/>
</dbReference>
<dbReference type="PANTHER" id="PTHR35370:SF1">
    <property type="entry name" value="TYPE VI SECRETION SYSTEM COMPONENT TSSF1"/>
    <property type="match status" value="1"/>
</dbReference>
<accession>A0ABY6MZ29</accession>
<dbReference type="InterPro" id="IPR010272">
    <property type="entry name" value="T6SS_TssF"/>
</dbReference>
<dbReference type="NCBIfam" id="TIGR03359">
    <property type="entry name" value="VI_chp_6"/>
    <property type="match status" value="1"/>
</dbReference>
<dbReference type="Pfam" id="PF05947">
    <property type="entry name" value="T6SS_TssF"/>
    <property type="match status" value="1"/>
</dbReference>
<name>A0ABY6MZ29_9ALTE</name>
<dbReference type="RefSeq" id="WP_265046592.1">
    <property type="nucleotide sequence ID" value="NZ_CP100390.1"/>
</dbReference>
<dbReference type="Proteomes" id="UP001163739">
    <property type="component" value="Chromosome"/>
</dbReference>